<dbReference type="Pfam" id="PF01850">
    <property type="entry name" value="PIN"/>
    <property type="match status" value="1"/>
</dbReference>
<feature type="domain" description="PIN" evidence="2">
    <location>
        <begin position="4"/>
        <end position="124"/>
    </location>
</feature>
<proteinExistence type="predicted"/>
<evidence type="ECO:0000256" key="1">
    <source>
        <dbReference type="ARBA" id="ARBA00022842"/>
    </source>
</evidence>
<dbReference type="InterPro" id="IPR029060">
    <property type="entry name" value="PIN-like_dom_sf"/>
</dbReference>
<protein>
    <submittedName>
        <fullName evidence="3">Unannotated protein</fullName>
    </submittedName>
</protein>
<keyword evidence="1" id="KW-0460">Magnesium</keyword>
<dbReference type="InterPro" id="IPR051619">
    <property type="entry name" value="TypeII_TA_RNase_PINc/VapC"/>
</dbReference>
<dbReference type="Gene3D" id="3.40.50.1010">
    <property type="entry name" value="5'-nuclease"/>
    <property type="match status" value="1"/>
</dbReference>
<dbReference type="InterPro" id="IPR002716">
    <property type="entry name" value="PIN_dom"/>
</dbReference>
<evidence type="ECO:0000313" key="3">
    <source>
        <dbReference type="EMBL" id="CAB5043012.1"/>
    </source>
</evidence>
<gene>
    <name evidence="3" type="ORF">UFOPK4237_01674</name>
</gene>
<accession>A0A6J7SQ93</accession>
<sequence length="132" mass="14828">MSCVIDASIMVSFLMNDEDSELSVPIVAPLLNAIAHVPSLWIYEMASAFRIAERRQRITPEDTPMYLDSLKVLMIDHHHPDPQKMVEISRDTGLSIYDSAYIALCLKEQLPLATLDKKMKSVAEQLGIKVLS</sequence>
<dbReference type="EMBL" id="CAFBPZ010000170">
    <property type="protein sequence ID" value="CAB5043012.1"/>
    <property type="molecule type" value="Genomic_DNA"/>
</dbReference>
<evidence type="ECO:0000259" key="2">
    <source>
        <dbReference type="Pfam" id="PF01850"/>
    </source>
</evidence>
<dbReference type="AlphaFoldDB" id="A0A6J7SQ93"/>
<dbReference type="PANTHER" id="PTHR35901">
    <property type="entry name" value="RIBONUCLEASE VAPC3"/>
    <property type="match status" value="1"/>
</dbReference>
<reference evidence="3" key="1">
    <citation type="submission" date="2020-05" db="EMBL/GenBank/DDBJ databases">
        <authorList>
            <person name="Chiriac C."/>
            <person name="Salcher M."/>
            <person name="Ghai R."/>
            <person name="Kavagutti S V."/>
        </authorList>
    </citation>
    <scope>NUCLEOTIDE SEQUENCE</scope>
</reference>
<dbReference type="SUPFAM" id="SSF88723">
    <property type="entry name" value="PIN domain-like"/>
    <property type="match status" value="1"/>
</dbReference>
<organism evidence="3">
    <name type="scientific">freshwater metagenome</name>
    <dbReference type="NCBI Taxonomy" id="449393"/>
    <lineage>
        <taxon>unclassified sequences</taxon>
        <taxon>metagenomes</taxon>
        <taxon>ecological metagenomes</taxon>
    </lineage>
</organism>
<name>A0A6J7SQ93_9ZZZZ</name>
<dbReference type="CDD" id="cd09873">
    <property type="entry name" value="PIN_Pae0151-like"/>
    <property type="match status" value="1"/>
</dbReference>
<dbReference type="PANTHER" id="PTHR35901:SF1">
    <property type="entry name" value="EXONUCLEASE VAPC9"/>
    <property type="match status" value="1"/>
</dbReference>
<dbReference type="InterPro" id="IPR044153">
    <property type="entry name" value="PIN_Pae0151-like"/>
</dbReference>